<name>A0A8J7PH84_9BACT</name>
<evidence type="ECO:0000313" key="1">
    <source>
        <dbReference type="EMBL" id="MBN8660138.1"/>
    </source>
</evidence>
<protein>
    <recommendedName>
        <fullName evidence="3">DUF4412 domain-containing protein</fullName>
    </recommendedName>
</protein>
<accession>A0A8J7PH84</accession>
<comment type="caution">
    <text evidence="1">The sequence shown here is derived from an EMBL/GenBank/DDBJ whole genome shotgun (WGS) entry which is preliminary data.</text>
</comment>
<evidence type="ECO:0000313" key="2">
    <source>
        <dbReference type="Proteomes" id="UP000664277"/>
    </source>
</evidence>
<gene>
    <name evidence="1" type="ORF">J0M35_07225</name>
</gene>
<dbReference type="EMBL" id="JAFLCK010000008">
    <property type="protein sequence ID" value="MBN8660138.1"/>
    <property type="molecule type" value="Genomic_DNA"/>
</dbReference>
<proteinExistence type="predicted"/>
<evidence type="ECO:0008006" key="3">
    <source>
        <dbReference type="Google" id="ProtNLM"/>
    </source>
</evidence>
<sequence>MLNCKSNSEQKELKNQKEKADSLPYAICLFLLLGNCLGFTEAIASPNKDSHATAKIDAKLTDKRKNELGKTIKIYRLRTWVQGLAEISFEKDKVKLENIDKGITLLFKAPQWKAQMYSPSAGLYYETSAAKWMPEDAKTIATFRPSDPQTLVPGTAIDTTLMNTPCKLYSLKAREQQKVGKDARTWQMLLLKEGKLWTIAKGQFPKEVTAAVCRYLGTPQIDGLPLQLTATNFGGTPKEEVNLLKVLDRKVRADFFEVPPGLKKAKNIRDLAGQTANDAEVFEIMR</sequence>
<organism evidence="1 2">
    <name type="scientific">Candidatus Obscuribacter phosphatis</name>
    <dbReference type="NCBI Taxonomy" id="1906157"/>
    <lineage>
        <taxon>Bacteria</taxon>
        <taxon>Bacillati</taxon>
        <taxon>Candidatus Melainabacteria</taxon>
        <taxon>Candidatus Obscuribacterales</taxon>
        <taxon>Candidatus Obscuribacteraceae</taxon>
        <taxon>Candidatus Obscuribacter</taxon>
    </lineage>
</organism>
<dbReference type="AlphaFoldDB" id="A0A8J7PH84"/>
<dbReference type="Proteomes" id="UP000664277">
    <property type="component" value="Unassembled WGS sequence"/>
</dbReference>
<reference evidence="1" key="1">
    <citation type="submission" date="2021-02" db="EMBL/GenBank/DDBJ databases">
        <title>Genome-Resolved Metagenomics of a Microbial Community Performing Photosynthetic Biological Nutrient Removal.</title>
        <authorList>
            <person name="Mcdaniel E.A."/>
        </authorList>
    </citation>
    <scope>NUCLEOTIDE SEQUENCE</scope>
    <source>
        <strain evidence="1">UWPOB_OBS1</strain>
    </source>
</reference>